<keyword evidence="6 9" id="KW-0067">ATP-binding</keyword>
<dbReference type="EMBL" id="CAUOFW020007279">
    <property type="protein sequence ID" value="CAK9178609.1"/>
    <property type="molecule type" value="Genomic_DNA"/>
</dbReference>
<comment type="catalytic activity">
    <reaction evidence="7">
        <text>L-threonyl-[protein] + ATP = O-phospho-L-threonyl-[protein] + ADP + H(+)</text>
        <dbReference type="Rhea" id="RHEA:46608"/>
        <dbReference type="Rhea" id="RHEA-COMP:11060"/>
        <dbReference type="Rhea" id="RHEA-COMP:11605"/>
        <dbReference type="ChEBI" id="CHEBI:15378"/>
        <dbReference type="ChEBI" id="CHEBI:30013"/>
        <dbReference type="ChEBI" id="CHEBI:30616"/>
        <dbReference type="ChEBI" id="CHEBI:61977"/>
        <dbReference type="ChEBI" id="CHEBI:456216"/>
        <dbReference type="EC" id="2.7.11.25"/>
    </reaction>
</comment>
<evidence type="ECO:0000256" key="5">
    <source>
        <dbReference type="ARBA" id="ARBA00022777"/>
    </source>
</evidence>
<evidence type="ECO:0000256" key="6">
    <source>
        <dbReference type="ARBA" id="ARBA00022840"/>
    </source>
</evidence>
<reference evidence="12 13" key="1">
    <citation type="submission" date="2024-02" db="EMBL/GenBank/DDBJ databases">
        <authorList>
            <person name="Vignale AGUSTIN F."/>
            <person name="Sosa J E."/>
            <person name="Modenutti C."/>
        </authorList>
    </citation>
    <scope>NUCLEOTIDE SEQUENCE [LARGE SCALE GENOMIC DNA]</scope>
</reference>
<dbReference type="InterPro" id="IPR017441">
    <property type="entry name" value="Protein_kinase_ATP_BS"/>
</dbReference>
<dbReference type="Gene3D" id="1.10.510.10">
    <property type="entry name" value="Transferase(Phosphotransferase) domain 1"/>
    <property type="match status" value="1"/>
</dbReference>
<dbReference type="InterPro" id="IPR000719">
    <property type="entry name" value="Prot_kinase_dom"/>
</dbReference>
<dbReference type="InterPro" id="IPR011009">
    <property type="entry name" value="Kinase-like_dom_sf"/>
</dbReference>
<comment type="catalytic activity">
    <reaction evidence="8">
        <text>L-seryl-[protein] + ATP = O-phospho-L-seryl-[protein] + ADP + H(+)</text>
        <dbReference type="Rhea" id="RHEA:17989"/>
        <dbReference type="Rhea" id="RHEA-COMP:9863"/>
        <dbReference type="Rhea" id="RHEA-COMP:11604"/>
        <dbReference type="ChEBI" id="CHEBI:15378"/>
        <dbReference type="ChEBI" id="CHEBI:29999"/>
        <dbReference type="ChEBI" id="CHEBI:30616"/>
        <dbReference type="ChEBI" id="CHEBI:83421"/>
        <dbReference type="ChEBI" id="CHEBI:456216"/>
        <dbReference type="EC" id="2.7.11.25"/>
    </reaction>
</comment>
<dbReference type="Pfam" id="PF00069">
    <property type="entry name" value="Pkinase"/>
    <property type="match status" value="1"/>
</dbReference>
<evidence type="ECO:0000256" key="4">
    <source>
        <dbReference type="ARBA" id="ARBA00022741"/>
    </source>
</evidence>
<sequence>MTGSIFSLHFRKTQMPSPKKSFSSSANSSSTSPESPLSESVKDSSFLKNGRGSKGLRGLNRKLTRQRKLRHVSDAELGLRVNHDRSQSLPVSPDSGVRSPRNVGHWSSWAVPQPLPLPELNRSSGLGFNLPSPTAGPCREERDGRDGTTDGISSSFATKSSCSHQINQKAADHVGTRSAKSPTYRRRGFPQDLNDGSGNHDFRLNVPARSAPTSSFSSPALSPKRFSTVDLFQSSFMVPQEFQVSQAASPARIIPSPDHSPLHSPTLLSPHRNNRSSTGVALHSYHKSLPESSTAWLEVNNASVHPLPLPPGVSRPSQSPNIRHNMDKSDVSSMKGQWKRGKLIGRGTFGSVYEATNCETGALCAMKEVDVIIDDTKSTECIKQLEQEIKLLQHLKHPNIVQYYGSEIIGDHFCIYIEYVHPGSINKYVQEHCGAVTESVVRNFTRHILSGLAYLHSRKTVHRDIKGANLLVDAAGVVKLADFGLAKHLNGYAIDLSLKGSPRWMAPEVLQAVMRKDANPELAFAIDIWSLGCTVIEMLTGKPPWSEFNEVQAMFNVLNRCPPIPESLSSEGKDFLQRCFRRNPADRPSAAVLLEHPFLKNSHDPNVSACTEEFLGIRLSDTPHSPRGWKKDLKPLSPGTWISETCTQSYPETSDSGAAPRHSPRSILEVLPCISSPELNCISHNVSTAIFFQQSTHRS</sequence>
<name>A0ABC8UA16_9AQUA</name>
<keyword evidence="5" id="KW-0418">Kinase</keyword>
<dbReference type="GO" id="GO:0005524">
    <property type="term" value="F:ATP binding"/>
    <property type="evidence" value="ECO:0007669"/>
    <property type="project" value="UniProtKB-UniRule"/>
</dbReference>
<evidence type="ECO:0000256" key="9">
    <source>
        <dbReference type="PROSITE-ProRule" id="PRU10141"/>
    </source>
</evidence>
<feature type="compositionally biased region" description="Polar residues" evidence="10">
    <location>
        <begin position="150"/>
        <end position="168"/>
    </location>
</feature>
<dbReference type="PROSITE" id="PS00107">
    <property type="entry name" value="PROTEIN_KINASE_ATP"/>
    <property type="match status" value="1"/>
</dbReference>
<evidence type="ECO:0000313" key="12">
    <source>
        <dbReference type="EMBL" id="CAK9178609.1"/>
    </source>
</evidence>
<feature type="region of interest" description="Disordered" evidence="10">
    <location>
        <begin position="1"/>
        <end position="67"/>
    </location>
</feature>
<dbReference type="SMART" id="SM00220">
    <property type="entry name" value="S_TKc"/>
    <property type="match status" value="1"/>
</dbReference>
<evidence type="ECO:0000256" key="1">
    <source>
        <dbReference type="ARBA" id="ARBA00006529"/>
    </source>
</evidence>
<evidence type="ECO:0000256" key="8">
    <source>
        <dbReference type="ARBA" id="ARBA00048329"/>
    </source>
</evidence>
<dbReference type="AlphaFoldDB" id="A0ABC8UA16"/>
<feature type="region of interest" description="Disordered" evidence="10">
    <location>
        <begin position="307"/>
        <end position="331"/>
    </location>
</feature>
<comment type="similarity">
    <text evidence="1">Belongs to the protein kinase superfamily. STE Ser/Thr protein kinase family. MAP kinase kinase kinase subfamily.</text>
</comment>
<evidence type="ECO:0000313" key="13">
    <source>
        <dbReference type="Proteomes" id="UP001642360"/>
    </source>
</evidence>
<feature type="domain" description="Protein kinase" evidence="11">
    <location>
        <begin position="338"/>
        <end position="599"/>
    </location>
</feature>
<protein>
    <recommendedName>
        <fullName evidence="2">mitogen-activated protein kinase kinase kinase</fullName>
        <ecNumber evidence="2">2.7.11.25</ecNumber>
    </recommendedName>
</protein>
<gene>
    <name evidence="12" type="ORF">ILEXP_LOCUS48512</name>
</gene>
<dbReference type="PROSITE" id="PS50011">
    <property type="entry name" value="PROTEIN_KINASE_DOM"/>
    <property type="match status" value="1"/>
</dbReference>
<feature type="region of interest" description="Disordered" evidence="10">
    <location>
        <begin position="130"/>
        <end position="199"/>
    </location>
</feature>
<evidence type="ECO:0000256" key="7">
    <source>
        <dbReference type="ARBA" id="ARBA00047559"/>
    </source>
</evidence>
<dbReference type="SUPFAM" id="SSF56112">
    <property type="entry name" value="Protein kinase-like (PK-like)"/>
    <property type="match status" value="1"/>
</dbReference>
<dbReference type="GO" id="GO:0004709">
    <property type="term" value="F:MAP kinase kinase kinase activity"/>
    <property type="evidence" value="ECO:0007669"/>
    <property type="project" value="UniProtKB-EC"/>
</dbReference>
<keyword evidence="3" id="KW-0808">Transferase</keyword>
<keyword evidence="4 9" id="KW-0547">Nucleotide-binding</keyword>
<dbReference type="PANTHER" id="PTHR48016">
    <property type="entry name" value="MAP KINASE KINASE KINASE SSK2-RELATED-RELATED"/>
    <property type="match status" value="1"/>
</dbReference>
<feature type="binding site" evidence="9">
    <location>
        <position position="367"/>
    </location>
    <ligand>
        <name>ATP</name>
        <dbReference type="ChEBI" id="CHEBI:30616"/>
    </ligand>
</feature>
<accession>A0ABC8UA16</accession>
<feature type="region of interest" description="Disordered" evidence="10">
    <location>
        <begin position="254"/>
        <end position="278"/>
    </location>
</feature>
<evidence type="ECO:0000259" key="11">
    <source>
        <dbReference type="PROSITE" id="PS50011"/>
    </source>
</evidence>
<proteinExistence type="inferred from homology"/>
<evidence type="ECO:0000256" key="10">
    <source>
        <dbReference type="SAM" id="MobiDB-lite"/>
    </source>
</evidence>
<evidence type="ECO:0000256" key="2">
    <source>
        <dbReference type="ARBA" id="ARBA00012406"/>
    </source>
</evidence>
<comment type="caution">
    <text evidence="12">The sequence shown here is derived from an EMBL/GenBank/DDBJ whole genome shotgun (WGS) entry which is preliminary data.</text>
</comment>
<keyword evidence="13" id="KW-1185">Reference proteome</keyword>
<feature type="compositionally biased region" description="Low complexity" evidence="10">
    <location>
        <begin position="16"/>
        <end position="39"/>
    </location>
</feature>
<dbReference type="Proteomes" id="UP001642360">
    <property type="component" value="Unassembled WGS sequence"/>
</dbReference>
<dbReference type="EC" id="2.7.11.25" evidence="2"/>
<dbReference type="PANTHER" id="PTHR48016:SF12">
    <property type="entry name" value="PROTEIN KINASE DOMAIN-CONTAINING PROTEIN"/>
    <property type="match status" value="1"/>
</dbReference>
<dbReference type="FunFam" id="1.10.510.10:FF:000357">
    <property type="entry name" value="Mitogen-activated protein kinase kinase kinase 5"/>
    <property type="match status" value="1"/>
</dbReference>
<feature type="compositionally biased region" description="Basic and acidic residues" evidence="10">
    <location>
        <begin position="138"/>
        <end position="148"/>
    </location>
</feature>
<evidence type="ECO:0000256" key="3">
    <source>
        <dbReference type="ARBA" id="ARBA00022679"/>
    </source>
</evidence>
<organism evidence="12 13">
    <name type="scientific">Ilex paraguariensis</name>
    <name type="common">yerba mate</name>
    <dbReference type="NCBI Taxonomy" id="185542"/>
    <lineage>
        <taxon>Eukaryota</taxon>
        <taxon>Viridiplantae</taxon>
        <taxon>Streptophyta</taxon>
        <taxon>Embryophyta</taxon>
        <taxon>Tracheophyta</taxon>
        <taxon>Spermatophyta</taxon>
        <taxon>Magnoliopsida</taxon>
        <taxon>eudicotyledons</taxon>
        <taxon>Gunneridae</taxon>
        <taxon>Pentapetalae</taxon>
        <taxon>asterids</taxon>
        <taxon>campanulids</taxon>
        <taxon>Aquifoliales</taxon>
        <taxon>Aquifoliaceae</taxon>
        <taxon>Ilex</taxon>
    </lineage>
</organism>
<dbReference type="Gene3D" id="3.30.200.20">
    <property type="entry name" value="Phosphorylase Kinase, domain 1"/>
    <property type="match status" value="1"/>
</dbReference>
<dbReference type="InterPro" id="IPR050538">
    <property type="entry name" value="MAP_kinase_kinase_kinase"/>
</dbReference>